<feature type="transmembrane region" description="Helical" evidence="11">
    <location>
        <begin position="1635"/>
        <end position="1654"/>
    </location>
</feature>
<feature type="binding site" evidence="6">
    <location>
        <position position="1532"/>
    </location>
    <ligand>
        <name>Na(+)</name>
        <dbReference type="ChEBI" id="CHEBI:29101"/>
        <label>1</label>
    </ligand>
</feature>
<keyword evidence="2 8" id="KW-0813">Transport</keyword>
<protein>
    <recommendedName>
        <fullName evidence="8">Transporter</fullName>
    </recommendedName>
</protein>
<dbReference type="PROSITE" id="PS00610">
    <property type="entry name" value="NA_NEUROTRAN_SYMP_1"/>
    <property type="match status" value="2"/>
</dbReference>
<keyword evidence="5 11" id="KW-0472">Membrane</keyword>
<feature type="transmembrane region" description="Helical" evidence="11">
    <location>
        <begin position="775"/>
        <end position="800"/>
    </location>
</feature>
<feature type="transmembrane region" description="Helical" evidence="11">
    <location>
        <begin position="1674"/>
        <end position="1693"/>
    </location>
</feature>
<dbReference type="Gene3D" id="3.30.420.10">
    <property type="entry name" value="Ribonuclease H-like superfamily/Ribonuclease H"/>
    <property type="match status" value="1"/>
</dbReference>
<dbReference type="PROSITE" id="PS50267">
    <property type="entry name" value="NA_NEUROTRAN_SYMP_3"/>
    <property type="match status" value="2"/>
</dbReference>
<feature type="coiled-coil region" evidence="9">
    <location>
        <begin position="500"/>
        <end position="527"/>
    </location>
</feature>
<feature type="transmembrane region" description="Helical" evidence="11">
    <location>
        <begin position="706"/>
        <end position="723"/>
    </location>
</feature>
<dbReference type="NCBIfam" id="NF037979">
    <property type="entry name" value="Na_transp"/>
    <property type="match status" value="1"/>
</dbReference>
<feature type="region of interest" description="Disordered" evidence="10">
    <location>
        <begin position="1"/>
        <end position="29"/>
    </location>
</feature>
<evidence type="ECO:0000256" key="1">
    <source>
        <dbReference type="ARBA" id="ARBA00004141"/>
    </source>
</evidence>
<dbReference type="InterPro" id="IPR037272">
    <property type="entry name" value="SNS_sf"/>
</dbReference>
<feature type="binding site" evidence="6">
    <location>
        <position position="1529"/>
    </location>
    <ligand>
        <name>Na(+)</name>
        <dbReference type="ChEBI" id="CHEBI:29101"/>
        <label>1</label>
    </ligand>
</feature>
<dbReference type="PANTHER" id="PTHR11616:SF316">
    <property type="entry name" value="SOLUTE CARRIER FAMILY 6 MEMBER 1"/>
    <property type="match status" value="1"/>
</dbReference>
<keyword evidence="9" id="KW-0175">Coiled coil</keyword>
<organism evidence="15 16">
    <name type="scientific">Hemibagrus guttatus</name>
    <dbReference type="NCBI Taxonomy" id="175788"/>
    <lineage>
        <taxon>Eukaryota</taxon>
        <taxon>Metazoa</taxon>
        <taxon>Chordata</taxon>
        <taxon>Craniata</taxon>
        <taxon>Vertebrata</taxon>
        <taxon>Euteleostomi</taxon>
        <taxon>Actinopterygii</taxon>
        <taxon>Neopterygii</taxon>
        <taxon>Teleostei</taxon>
        <taxon>Ostariophysi</taxon>
        <taxon>Siluriformes</taxon>
        <taxon>Bagridae</taxon>
        <taxon>Hemibagrus</taxon>
    </lineage>
</organism>
<dbReference type="InterPro" id="IPR036397">
    <property type="entry name" value="RNaseH_sf"/>
</dbReference>
<feature type="transmembrane region" description="Helical" evidence="11">
    <location>
        <begin position="71"/>
        <end position="92"/>
    </location>
</feature>
<proteinExistence type="inferred from homology"/>
<feature type="domain" description="Transposase Tc1-like" evidence="12">
    <location>
        <begin position="888"/>
        <end position="957"/>
    </location>
</feature>
<dbReference type="GO" id="GO:0035725">
    <property type="term" value="P:sodium ion transmembrane transport"/>
    <property type="evidence" value="ECO:0007669"/>
    <property type="project" value="TreeGrafter"/>
</dbReference>
<dbReference type="SUPFAM" id="SSF161070">
    <property type="entry name" value="SNF-like"/>
    <property type="match status" value="3"/>
</dbReference>
<feature type="binding site" evidence="6">
    <location>
        <position position="1533"/>
    </location>
    <ligand>
        <name>Na(+)</name>
        <dbReference type="ChEBI" id="CHEBI:29101"/>
        <label>1</label>
    </ligand>
</feature>
<dbReference type="GO" id="GO:0006865">
    <property type="term" value="P:amino acid transport"/>
    <property type="evidence" value="ECO:0007669"/>
    <property type="project" value="TreeGrafter"/>
</dbReference>
<gene>
    <name evidence="15" type="ORF">QTP70_033317</name>
</gene>
<feature type="transmembrane region" description="Helical" evidence="11">
    <location>
        <begin position="668"/>
        <end position="686"/>
    </location>
</feature>
<feature type="transmembrane region" description="Helical" evidence="11">
    <location>
        <begin position="623"/>
        <end position="656"/>
    </location>
</feature>
<evidence type="ECO:0000259" key="14">
    <source>
        <dbReference type="Pfam" id="PF25787"/>
    </source>
</evidence>
<dbReference type="InterPro" id="IPR009057">
    <property type="entry name" value="Homeodomain-like_sf"/>
</dbReference>
<dbReference type="GO" id="GO:0015074">
    <property type="term" value="P:DNA integration"/>
    <property type="evidence" value="ECO:0007669"/>
    <property type="project" value="InterPro"/>
</dbReference>
<evidence type="ECO:0000256" key="3">
    <source>
        <dbReference type="ARBA" id="ARBA00022692"/>
    </source>
</evidence>
<feature type="transmembrane region" description="Helical" evidence="11">
    <location>
        <begin position="744"/>
        <end position="763"/>
    </location>
</feature>
<feature type="transmembrane region" description="Helical" evidence="11">
    <location>
        <begin position="1517"/>
        <end position="1538"/>
    </location>
</feature>
<dbReference type="InterPro" id="IPR038717">
    <property type="entry name" value="Tc1-like_DDE_dom"/>
</dbReference>
<evidence type="ECO:0000256" key="7">
    <source>
        <dbReference type="PIRSR" id="PIRSR600175-2"/>
    </source>
</evidence>
<dbReference type="InterPro" id="IPR036691">
    <property type="entry name" value="Endo/exonu/phosph_ase_sf"/>
</dbReference>
<feature type="domain" description="Tc1-like transposase DDE" evidence="13">
    <location>
        <begin position="966"/>
        <end position="1116"/>
    </location>
</feature>
<dbReference type="Gene3D" id="3.60.10.10">
    <property type="entry name" value="Endonuclease/exonuclease/phosphatase"/>
    <property type="match status" value="1"/>
</dbReference>
<dbReference type="Pfam" id="PF13358">
    <property type="entry name" value="DDE_3"/>
    <property type="match status" value="1"/>
</dbReference>
<evidence type="ECO:0000256" key="8">
    <source>
        <dbReference type="RuleBase" id="RU003732"/>
    </source>
</evidence>
<keyword evidence="16" id="KW-1185">Reference proteome</keyword>
<name>A0AAE0UUE0_9TELE</name>
<dbReference type="InterPro" id="IPR057667">
    <property type="entry name" value="HTH_SB"/>
</dbReference>
<feature type="transmembrane region" description="Helical" evidence="11">
    <location>
        <begin position="532"/>
        <end position="553"/>
    </location>
</feature>
<evidence type="ECO:0000313" key="16">
    <source>
        <dbReference type="Proteomes" id="UP001274896"/>
    </source>
</evidence>
<feature type="transmembrane region" description="Helical" evidence="11">
    <location>
        <begin position="1559"/>
        <end position="1577"/>
    </location>
</feature>
<feature type="transmembrane region" description="Helical" evidence="11">
    <location>
        <begin position="565"/>
        <end position="589"/>
    </location>
</feature>
<evidence type="ECO:0000256" key="6">
    <source>
        <dbReference type="PIRSR" id="PIRSR600175-1"/>
    </source>
</evidence>
<feature type="binding site" evidence="6">
    <location>
        <position position="1464"/>
    </location>
    <ligand>
        <name>Na(+)</name>
        <dbReference type="ChEBI" id="CHEBI:29101"/>
        <label>1</label>
    </ligand>
</feature>
<feature type="transmembrane region" description="Helical" evidence="11">
    <location>
        <begin position="1220"/>
        <end position="1241"/>
    </location>
</feature>
<evidence type="ECO:0000256" key="5">
    <source>
        <dbReference type="ARBA" id="ARBA00023136"/>
    </source>
</evidence>
<feature type="transmembrane region" description="Helical" evidence="11">
    <location>
        <begin position="229"/>
        <end position="250"/>
    </location>
</feature>
<feature type="transmembrane region" description="Helical" evidence="11">
    <location>
        <begin position="1347"/>
        <end position="1364"/>
    </location>
</feature>
<feature type="transmembrane region" description="Helical" evidence="11">
    <location>
        <begin position="1376"/>
        <end position="1396"/>
    </location>
</feature>
<keyword evidence="8" id="KW-0769">Symport</keyword>
<dbReference type="Pfam" id="PF00209">
    <property type="entry name" value="SNF"/>
    <property type="match status" value="3"/>
</dbReference>
<dbReference type="PROSITE" id="PS00754">
    <property type="entry name" value="NA_NEUROTRAN_SYMP_2"/>
    <property type="match status" value="1"/>
</dbReference>
<feature type="transmembrane region" description="Helical" evidence="11">
    <location>
        <begin position="1458"/>
        <end position="1485"/>
    </location>
</feature>
<dbReference type="InterPro" id="IPR036388">
    <property type="entry name" value="WH-like_DNA-bd_sf"/>
</dbReference>
<evidence type="ECO:0000256" key="2">
    <source>
        <dbReference type="ARBA" id="ARBA00022448"/>
    </source>
</evidence>
<feature type="binding site" evidence="6">
    <location>
        <position position="1203"/>
    </location>
    <ligand>
        <name>Na(+)</name>
        <dbReference type="ChEBI" id="CHEBI:29101"/>
        <label>1</label>
    </ligand>
</feature>
<feature type="transmembrane region" description="Helical" evidence="11">
    <location>
        <begin position="1425"/>
        <end position="1446"/>
    </location>
</feature>
<evidence type="ECO:0000256" key="9">
    <source>
        <dbReference type="SAM" id="Coils"/>
    </source>
</evidence>
<comment type="similarity">
    <text evidence="8">Belongs to the sodium:neurotransmitter symporter (SNF) (TC 2.A.22) family.</text>
</comment>
<evidence type="ECO:0000313" key="15">
    <source>
        <dbReference type="EMBL" id="KAK3518091.1"/>
    </source>
</evidence>
<dbReference type="GO" id="GO:0015293">
    <property type="term" value="F:symporter activity"/>
    <property type="evidence" value="ECO:0007669"/>
    <property type="project" value="UniProtKB-KW"/>
</dbReference>
<feature type="disulfide bond" evidence="7">
    <location>
        <begin position="1301"/>
        <end position="1310"/>
    </location>
</feature>
<dbReference type="Proteomes" id="UP001274896">
    <property type="component" value="Unassembled WGS sequence"/>
</dbReference>
<evidence type="ECO:0000256" key="10">
    <source>
        <dbReference type="SAM" id="MobiDB-lite"/>
    </source>
</evidence>
<dbReference type="PANTHER" id="PTHR11616">
    <property type="entry name" value="SODIUM/CHLORIDE DEPENDENT TRANSPORTER"/>
    <property type="match status" value="1"/>
</dbReference>
<dbReference type="Pfam" id="PF01498">
    <property type="entry name" value="HTH_Tnp_Tc3_2"/>
    <property type="match status" value="1"/>
</dbReference>
<comment type="caution">
    <text evidence="15">The sequence shown here is derived from an EMBL/GenBank/DDBJ whole genome shotgun (WGS) entry which is preliminary data.</text>
</comment>
<evidence type="ECO:0000259" key="13">
    <source>
        <dbReference type="Pfam" id="PF13358"/>
    </source>
</evidence>
<dbReference type="InterPro" id="IPR002492">
    <property type="entry name" value="Transposase_Tc1-like"/>
</dbReference>
<dbReference type="SUPFAM" id="SSF46689">
    <property type="entry name" value="Homeodomain-like"/>
    <property type="match status" value="1"/>
</dbReference>
<feature type="transmembrane region" description="Helical" evidence="11">
    <location>
        <begin position="1262"/>
        <end position="1289"/>
    </location>
</feature>
<feature type="transmembrane region" description="Helical" evidence="11">
    <location>
        <begin position="262"/>
        <end position="290"/>
    </location>
</feature>
<dbReference type="EMBL" id="JAUCMX010000018">
    <property type="protein sequence ID" value="KAK3518091.1"/>
    <property type="molecule type" value="Genomic_DNA"/>
</dbReference>
<evidence type="ECO:0000259" key="12">
    <source>
        <dbReference type="Pfam" id="PF01498"/>
    </source>
</evidence>
<feature type="transmembrane region" description="Helical" evidence="11">
    <location>
        <begin position="1190"/>
        <end position="1208"/>
    </location>
</feature>
<dbReference type="GO" id="GO:0003677">
    <property type="term" value="F:DNA binding"/>
    <property type="evidence" value="ECO:0007669"/>
    <property type="project" value="InterPro"/>
</dbReference>
<dbReference type="PRINTS" id="PR00176">
    <property type="entry name" value="NANEUSMPORT"/>
</dbReference>
<comment type="subcellular location">
    <subcellularLocation>
        <location evidence="1">Membrane</location>
        <topology evidence="1">Multi-pass membrane protein</topology>
    </subcellularLocation>
</comment>
<dbReference type="GO" id="GO:0005886">
    <property type="term" value="C:plasma membrane"/>
    <property type="evidence" value="ECO:0007669"/>
    <property type="project" value="TreeGrafter"/>
</dbReference>
<dbReference type="GO" id="GO:0046872">
    <property type="term" value="F:metal ion binding"/>
    <property type="evidence" value="ECO:0007669"/>
    <property type="project" value="UniProtKB-KW"/>
</dbReference>
<evidence type="ECO:0000256" key="11">
    <source>
        <dbReference type="SAM" id="Phobius"/>
    </source>
</evidence>
<keyword evidence="6" id="KW-0915">Sodium</keyword>
<accession>A0AAE0UUE0</accession>
<dbReference type="Pfam" id="PF25787">
    <property type="entry name" value="HTH_SB"/>
    <property type="match status" value="1"/>
</dbReference>
<feature type="binding site" evidence="6">
    <location>
        <position position="1196"/>
    </location>
    <ligand>
        <name>Na(+)</name>
        <dbReference type="ChEBI" id="CHEBI:29101"/>
        <label>1</label>
    </ligand>
</feature>
<keyword evidence="4 11" id="KW-1133">Transmembrane helix</keyword>
<keyword evidence="7" id="KW-1015">Disulfide bond</keyword>
<keyword evidence="3 8" id="KW-0812">Transmembrane</keyword>
<feature type="transmembrane region" description="Helical" evidence="11">
    <location>
        <begin position="113"/>
        <end position="141"/>
    </location>
</feature>
<feature type="domain" description="Sleeping Beauty transposase HTH" evidence="14">
    <location>
        <begin position="822"/>
        <end position="870"/>
    </location>
</feature>
<dbReference type="Gene3D" id="1.10.10.10">
    <property type="entry name" value="Winged helix-like DNA-binding domain superfamily/Winged helix DNA-binding domain"/>
    <property type="match status" value="1"/>
</dbReference>
<feature type="transmembrane region" description="Helical" evidence="11">
    <location>
        <begin position="1589"/>
        <end position="1614"/>
    </location>
</feature>
<dbReference type="InterPro" id="IPR000175">
    <property type="entry name" value="Na/ntran_symport"/>
</dbReference>
<evidence type="ECO:0000256" key="4">
    <source>
        <dbReference type="ARBA" id="ARBA00022989"/>
    </source>
</evidence>
<reference evidence="15" key="1">
    <citation type="submission" date="2023-06" db="EMBL/GenBank/DDBJ databases">
        <title>Male Hemibagrus guttatus genome.</title>
        <authorList>
            <person name="Bian C."/>
        </authorList>
    </citation>
    <scope>NUCLEOTIDE SEQUENCE</scope>
    <source>
        <strain evidence="15">Male_cb2023</strain>
        <tissue evidence="15">Muscle</tissue>
    </source>
</reference>
<keyword evidence="6" id="KW-0479">Metal-binding</keyword>
<sequence>MPEARGQDTVIEPSEDPQIWSEKSRETTPEQREKWASKTEFLLSMAGEIIGLGNVWRFPYLCYKNGGGVFFIPYFVFLVFCGIPIFFLETALGQYTSEGGITAWRKICPMFEGVGIASQVIVIYLNIYYIVVLAWAVFYLFSCFQSTLPWISCTNEWNTQFCHTYNTSLLNSGLNGTDADWSFLHNETNNYSSSFNSSAAYKVVSPEEEFWLYRVQRISSDDFLGPPHYDLTLCLLLVWIICYFCIWKGVKTTGKVVYVTATFPYIMLLILFFRGVTLPGAGAGISYYLYPDISKLANPDVGCELEEKERFWSELDQVMESIPRGERVVIGADFNGPVGEGNRGDEEVMGKFGVKERNLEGQMVVDFAKRMDMAVVNTYFQKREEHRVTYKSGGRSTQVDYILCRRGNQVCKKKRPKIEIEKKTKWWKLKKEEYCVEFRQKLRQALGGQVVLPDDWETTAEVIRVTGRKVLGVSSGSRKEDKETWWWNEEVQDSIQRKRLAKKKWDMDRTEENRQEYKESQRRVKREVWRDAGTQVFFSYAVCQGVLTALGSYNKYHNNCYKDCIALCALNSGTSIFAGFAVFSILGYMAHELSLPMEDIVQSGPGLAFIAYPKALSLLPGPHFWSVLFFLMILFLGLDSQFVCVESLATALTDVFPKILRKPKRREILVLLIAVVCFLLGLPLVTRGGLHLFKLIDMYGPSGTNLLLIACFETVVIAWVYGVDRYFENIEDMIGYPPLSMMKYCWLFITPFICGATLLHDLFSSQSLKYSTDFIPSWSSAIAALLTLTPMICIPLFILFPILRYKRHLSTTSNSQTPNSTMAKTKELSKDTRNKLVDLDQAGKTESAIGKQLGVKSTVGAIIRKWKTTDNLPRAGAPRKISPRGVKMITRTVSKNPRTTRGDPVNDLQRAGTKVPKATISNTLRRQGLKSCSARRVPLLKPVHVRARLKFAREHLDDPEEDWENVIWSDETKIELFGKNSTCRVWRRKNAELHPKNTIPTVKHGGGNIMLWGCFSAKGPGRLIRVKERMNGAMYREILSKNLLPSARALKMKRGWVFQHDNDPKHTARAMKEWLRKKHFKVLEWPSQSPDLNPIENLWRELKIRVAQQQPQNITALEEICMEEWAKLPATVDCGTSMGKTGDSTVQLNSPSELKQAVPFEELNHSLTSDLDGSKQTLPDRGTWKGKFDFLLSCIGYAIGLGNVWRFPYLCGKNGGGAFLIPYLTTLVFAGIPLFLLETALGQYTSVGGLGVWKLIPMMKGVGLAAAVLSFWLNIYYIVIIAWALYYLFNSFRSELPWQSCGNPWNTDRCFSNYSLTDTTNLTSAVTEFWERNMHQMSSGLEEPGELRWPLAGTLALAWVFVYFSIWKGVEWTGKVVYFSATYPYFMLFILFFRGITLPGAKDGIFFYITPDFNKLQKSEVWLDAATQIFFSYGLGLGSLIALGSYNTFNNDVYRDAIIVCCINSFTSMFAGFVIFSIVGFMAYITKKPIQELAASGPGLAFLAYPQAVTQLPMSSLWAILFFSMLLMLGLDSQFCTVEGFITALVDEYPTILRKRKKLFILLVCIISFTIGLSNITQGGLYVFKLFDYYSASGMCLLFLVFFETVAIAWFYGAERFYRNIEEMIGYRPCGWWKLCWLYFTPSICLGVFTFSAIEMTPLTLGKYVFPDWGQGIGWLMSLSSMLLIPGYIIYMFFNIKGSIHQARLLYHLIDLITLMSLYKVLTC</sequence>
<dbReference type="GO" id="GO:0006313">
    <property type="term" value="P:DNA transposition"/>
    <property type="evidence" value="ECO:0007669"/>
    <property type="project" value="InterPro"/>
</dbReference>
<feature type="binding site" evidence="6">
    <location>
        <position position="1198"/>
    </location>
    <ligand>
        <name>Na(+)</name>
        <dbReference type="ChEBI" id="CHEBI:29101"/>
        <label>1</label>
    </ligand>
</feature>
<feature type="binding site" evidence="6">
    <location>
        <position position="1432"/>
    </location>
    <ligand>
        <name>Na(+)</name>
        <dbReference type="ChEBI" id="CHEBI:29101"/>
        <label>1</label>
    </ligand>
</feature>